<dbReference type="Proteomes" id="UP000092528">
    <property type="component" value="Chromosome 1"/>
</dbReference>
<dbReference type="KEGG" id="vsc:VSVS12_00744"/>
<gene>
    <name evidence="1" type="ORF">VSVS05_02250</name>
</gene>
<dbReference type="PROSITE" id="PS51257">
    <property type="entry name" value="PROKAR_LIPOPROTEIN"/>
    <property type="match status" value="1"/>
</dbReference>
<dbReference type="GeneID" id="96872758"/>
<evidence type="ECO:0000313" key="1">
    <source>
        <dbReference type="EMBL" id="ANU37347.1"/>
    </source>
</evidence>
<proteinExistence type="predicted"/>
<name>A0A1B1NLF9_9VIBR</name>
<dbReference type="RefSeq" id="WP_065429843.1">
    <property type="nucleotide sequence ID" value="NZ_CP016307.1"/>
</dbReference>
<evidence type="ECO:0000313" key="2">
    <source>
        <dbReference type="Proteomes" id="UP000092528"/>
    </source>
</evidence>
<dbReference type="STRING" id="45658.VSVS12_00744"/>
<organism evidence="1 2">
    <name type="scientific">Vibrio scophthalmi</name>
    <dbReference type="NCBI Taxonomy" id="45658"/>
    <lineage>
        <taxon>Bacteria</taxon>
        <taxon>Pseudomonadati</taxon>
        <taxon>Pseudomonadota</taxon>
        <taxon>Gammaproteobacteria</taxon>
        <taxon>Vibrionales</taxon>
        <taxon>Vibrionaceae</taxon>
        <taxon>Vibrio</taxon>
    </lineage>
</organism>
<accession>A0A1B1NLF9</accession>
<reference evidence="1 2" key="1">
    <citation type="submission" date="2016-07" db="EMBL/GenBank/DDBJ databases">
        <title>Genome sequencing of Vibrio scophthalmi strain VS-05, an isolated from Paralichthys olivaceus.</title>
        <authorList>
            <person name="Han H.-J."/>
        </authorList>
    </citation>
    <scope>NUCLEOTIDE SEQUENCE [LARGE SCALE GENOMIC DNA]</scope>
    <source>
        <strain evidence="1 2">VS-05</strain>
    </source>
</reference>
<sequence length="148" mass="16601">MKKIAVISLGMALLAGCSSPQVGWDQDNQIEINQAQVHLTSSLWLNKMPTIGEMQEQALHGALVLETSTTLPAELDVESISLRQGDETWLIDGDLLELRSHSENQWEVSFVWQFAFNPEQPVDVAVMLNNDEHVEWLVEKGVVIDTVY</sequence>
<dbReference type="AlphaFoldDB" id="A0A1B1NLF9"/>
<keyword evidence="2" id="KW-1185">Reference proteome</keyword>
<dbReference type="EMBL" id="CP016414">
    <property type="protein sequence ID" value="ANU37347.1"/>
    <property type="molecule type" value="Genomic_DNA"/>
</dbReference>
<dbReference type="PATRIC" id="fig|45658.6.peg.708"/>
<protein>
    <submittedName>
        <fullName evidence="1">Uncharacterized protein</fullName>
    </submittedName>
</protein>